<evidence type="ECO:0000313" key="2">
    <source>
        <dbReference type="Proteomes" id="UP001211065"/>
    </source>
</evidence>
<comment type="caution">
    <text evidence="1">The sequence shown here is derived from an EMBL/GenBank/DDBJ whole genome shotgun (WGS) entry which is preliminary data.</text>
</comment>
<accession>A0AAD5U051</accession>
<dbReference type="Proteomes" id="UP001211065">
    <property type="component" value="Unassembled WGS sequence"/>
</dbReference>
<reference evidence="1" key="1">
    <citation type="submission" date="2020-05" db="EMBL/GenBank/DDBJ databases">
        <title>Phylogenomic resolution of chytrid fungi.</title>
        <authorList>
            <person name="Stajich J.E."/>
            <person name="Amses K."/>
            <person name="Simmons R."/>
            <person name="Seto K."/>
            <person name="Myers J."/>
            <person name="Bonds A."/>
            <person name="Quandt C.A."/>
            <person name="Barry K."/>
            <person name="Liu P."/>
            <person name="Grigoriev I."/>
            <person name="Longcore J.E."/>
            <person name="James T.Y."/>
        </authorList>
    </citation>
    <scope>NUCLEOTIDE SEQUENCE</scope>
    <source>
        <strain evidence="1">JEL0476</strain>
    </source>
</reference>
<evidence type="ECO:0000313" key="1">
    <source>
        <dbReference type="EMBL" id="KAJ3219408.1"/>
    </source>
</evidence>
<sequence>STELETSESDALFLFCVDYGGLVTRLVSPAIYQFPEVGIMDLINLHMLSSGLRE</sequence>
<protein>
    <submittedName>
        <fullName evidence="1">Uncharacterized protein</fullName>
    </submittedName>
</protein>
<dbReference type="AlphaFoldDB" id="A0AAD5U051"/>
<gene>
    <name evidence="1" type="ORF">HK099_004723</name>
</gene>
<organism evidence="1 2">
    <name type="scientific">Clydaea vesicula</name>
    <dbReference type="NCBI Taxonomy" id="447962"/>
    <lineage>
        <taxon>Eukaryota</taxon>
        <taxon>Fungi</taxon>
        <taxon>Fungi incertae sedis</taxon>
        <taxon>Chytridiomycota</taxon>
        <taxon>Chytridiomycota incertae sedis</taxon>
        <taxon>Chytridiomycetes</taxon>
        <taxon>Lobulomycetales</taxon>
        <taxon>Lobulomycetaceae</taxon>
        <taxon>Clydaea</taxon>
    </lineage>
</organism>
<feature type="non-terminal residue" evidence="1">
    <location>
        <position position="54"/>
    </location>
</feature>
<dbReference type="EMBL" id="JADGJW010000340">
    <property type="protein sequence ID" value="KAJ3219408.1"/>
    <property type="molecule type" value="Genomic_DNA"/>
</dbReference>
<proteinExistence type="predicted"/>
<name>A0AAD5U051_9FUNG</name>
<keyword evidence="2" id="KW-1185">Reference proteome</keyword>